<dbReference type="GO" id="GO:0005737">
    <property type="term" value="C:cytoplasm"/>
    <property type="evidence" value="ECO:0007669"/>
    <property type="project" value="TreeGrafter"/>
</dbReference>
<dbReference type="PANTHER" id="PTHR18460">
    <property type="entry name" value="TEL2 INTERACTING PROTEIN 1 TTI1 FAMILY MEMBER"/>
    <property type="match status" value="1"/>
</dbReference>
<feature type="compositionally biased region" description="Low complexity" evidence="2">
    <location>
        <begin position="1286"/>
        <end position="1298"/>
    </location>
</feature>
<dbReference type="Proteomes" id="UP001293254">
    <property type="component" value="Unassembled WGS sequence"/>
</dbReference>
<feature type="region of interest" description="Disordered" evidence="2">
    <location>
        <begin position="1273"/>
        <end position="1298"/>
    </location>
</feature>
<dbReference type="Pfam" id="PF24173">
    <property type="entry name" value="TPR_TTI1_N"/>
    <property type="match status" value="1"/>
</dbReference>
<sequence>MGLPTTKAQPRNKSGDDYAPEFLQNDLLCRLDSSGVFSSTPKAKTTVRALLNNSAAFAMEEREEYRGKSNAIEDEAAEEEEDIGSSVVFLELKQHCVQLLDLLQNSKKNHSFLSQLLQLLQRSPPRSLQPFLELLIEFFSYTLFPLLLLFDAAVNCRSSMKFDSKDSPLDPNSLGTAHKVSDSVAEGVVLCLEEVLKKCRIGSVDQMVVILRKLTHGAMLSPLEASEEFREGVIRCFRALLLNLCPCSDGSCPCKQIGEWPSLPAEKELQFPLPKLPKRDSVLGECLLAFLQSEPASAAIGHWLSLLLKAADIEATRGHRGSSRLRVEALMTLRVLVAKVGTVDALAFYLPGVVSQIGKVLHASRTMISGAAGSSEALDQALRGLTEYLIIVLEDGATTSILGVPTDEVSGLRSSKPLASFLEELRHLPVKNPLPDDVRTSIEPVESSKGTTLIDSDIRGGSLRVKRTADWLANTTAHVNKLMSATFPHLCIHPSRKVRLGLLASVEALLCKCSYALRESRLMLLECLCILVCDDSEDVSSYAQAIFGLLVSSRRKHQMEHDIAEVFSRLVEKLPQVILGNEESLALSHARKLLALTYFGGPRLVADYLLQSPVAAARFLDVFALCLSQNSVFAGSLKKLAAKRPSASGFMHSISEIKAITSAENENSELLGLKDRKSLYPYEHVNNKYELPSMPPWFVHVGSQKLYQALAGILRLVSLYMFTDSQSEGSYSVLIDILLGHLRKLISELRNKEYFKDSWQSWYKRTGSGHLVRQASTAACILNEMIFGLSDQAITSLERIFQSSPQETKGFCGNGNDKSFGFEGALPEHWVQKVYQNNGARSYLIDCIGGILHEYLSPEVWDLPLGFSASLQQTGEDGDISLHFFNDNAMLHQVIIEGVGIFNICLGKEFSSCGFLHSSLYMLLENVICSNFQVRRASDAVLHVISATQNYPTVGHLVLSNADYVIDSVCRQLRHLDLNPHVPNVLSAMLSYIGVADKILPLLEEPMRAVSMELEILGRHHHPNLTLSFLKAVAEIAKASRHEAYKLPNQAESYKKEINAKVLNSEKRIGKHFSGSYANDTMDIEQMDSQKDGGISTSEADVQEEEWESVVFKFNDFKRYRRIVGSIAGSCLVAVTPLITSADPAACLTALDVIEDGIVVLTKVEEAYKHESETKEAIIQVIHSCSFHHLLDTLGAAEDETGENRLLPAMNKIWPFLVACFRSKNLVAIRKCTCTISTVVQICGGDFFSRRFHADGTHIWKLLSTSPFQTKPLAKQERTPLQLPYRRSSTSSEDSAAETSNLKVQAAILNMISDLTGNKRSASALEAVLKKVSGIVVGIVCSGVKGLQDACVNALVGLASIDPDLIWLLLADVYYSRMENPPSPPSAEFPEITQVLPPPASSKEYLYVLYGGQTYGFDVDFTAVETVLNKLYARVFTLQMYK</sequence>
<keyword evidence="1" id="KW-0175">Coiled coil</keyword>
<evidence type="ECO:0000259" key="3">
    <source>
        <dbReference type="Pfam" id="PF24173"/>
    </source>
</evidence>
<feature type="domain" description="TTI1 N-terminal TPR" evidence="3">
    <location>
        <begin position="293"/>
        <end position="535"/>
    </location>
</feature>
<gene>
    <name evidence="5" type="ORF">Salat_0573000</name>
</gene>
<reference evidence="5" key="1">
    <citation type="submission" date="2020-06" db="EMBL/GenBank/DDBJ databases">
        <authorList>
            <person name="Li T."/>
            <person name="Hu X."/>
            <person name="Zhang T."/>
            <person name="Song X."/>
            <person name="Zhang H."/>
            <person name="Dai N."/>
            <person name="Sheng W."/>
            <person name="Hou X."/>
            <person name="Wei L."/>
        </authorList>
    </citation>
    <scope>NUCLEOTIDE SEQUENCE</scope>
    <source>
        <strain evidence="5">3651</strain>
        <tissue evidence="5">Leaf</tissue>
    </source>
</reference>
<dbReference type="InterPro" id="IPR057566">
    <property type="entry name" value="TPR_TTI1_N"/>
</dbReference>
<dbReference type="InterPro" id="IPR057567">
    <property type="entry name" value="TPR_TTI1_C"/>
</dbReference>
<evidence type="ECO:0008006" key="7">
    <source>
        <dbReference type="Google" id="ProtNLM"/>
    </source>
</evidence>
<dbReference type="SUPFAM" id="SSF48371">
    <property type="entry name" value="ARM repeat"/>
    <property type="match status" value="1"/>
</dbReference>
<evidence type="ECO:0000256" key="1">
    <source>
        <dbReference type="SAM" id="Coils"/>
    </source>
</evidence>
<dbReference type="InterPro" id="IPR049362">
    <property type="entry name" value="TTI1_rpt"/>
</dbReference>
<evidence type="ECO:0000256" key="2">
    <source>
        <dbReference type="SAM" id="MobiDB-lite"/>
    </source>
</evidence>
<reference evidence="5" key="2">
    <citation type="journal article" date="2024" name="Plant">
        <title>Genomic evolution and insights into agronomic trait innovations of Sesamum species.</title>
        <authorList>
            <person name="Miao H."/>
            <person name="Wang L."/>
            <person name="Qu L."/>
            <person name="Liu H."/>
            <person name="Sun Y."/>
            <person name="Le M."/>
            <person name="Wang Q."/>
            <person name="Wei S."/>
            <person name="Zheng Y."/>
            <person name="Lin W."/>
            <person name="Duan Y."/>
            <person name="Cao H."/>
            <person name="Xiong S."/>
            <person name="Wang X."/>
            <person name="Wei L."/>
            <person name="Li C."/>
            <person name="Ma Q."/>
            <person name="Ju M."/>
            <person name="Zhao R."/>
            <person name="Li G."/>
            <person name="Mu C."/>
            <person name="Tian Q."/>
            <person name="Mei H."/>
            <person name="Zhang T."/>
            <person name="Gao T."/>
            <person name="Zhang H."/>
        </authorList>
    </citation>
    <scope>NUCLEOTIDE SEQUENCE</scope>
    <source>
        <strain evidence="5">3651</strain>
    </source>
</reference>
<dbReference type="Pfam" id="PF24181">
    <property type="entry name" value="TPR_TTI1_C"/>
    <property type="match status" value="1"/>
</dbReference>
<protein>
    <recommendedName>
        <fullName evidence="7">ARM repeat superfamily protein</fullName>
    </recommendedName>
</protein>
<comment type="caution">
    <text evidence="5">The sequence shown here is derived from an EMBL/GenBank/DDBJ whole genome shotgun (WGS) entry which is preliminary data.</text>
</comment>
<dbReference type="PANTHER" id="PTHR18460:SF3">
    <property type="entry name" value="TELO2-INTERACTING PROTEIN 1 HOMOLOG"/>
    <property type="match status" value="1"/>
</dbReference>
<evidence type="ECO:0000313" key="5">
    <source>
        <dbReference type="EMBL" id="KAK4434103.1"/>
    </source>
</evidence>
<dbReference type="InterPro" id="IPR016024">
    <property type="entry name" value="ARM-type_fold"/>
</dbReference>
<evidence type="ECO:0000259" key="4">
    <source>
        <dbReference type="Pfam" id="PF24181"/>
    </source>
</evidence>
<feature type="coiled-coil region" evidence="1">
    <location>
        <begin position="55"/>
        <end position="82"/>
    </location>
</feature>
<dbReference type="InterPro" id="IPR052587">
    <property type="entry name" value="TELO2-interacting_protein_1"/>
</dbReference>
<dbReference type="EMBL" id="JACGWO010000002">
    <property type="protein sequence ID" value="KAK4434103.1"/>
    <property type="molecule type" value="Genomic_DNA"/>
</dbReference>
<proteinExistence type="predicted"/>
<name>A0AAE2CTP2_9LAMI</name>
<feature type="domain" description="TTI1 C-terminal TPR" evidence="4">
    <location>
        <begin position="1030"/>
        <end position="1367"/>
    </location>
</feature>
<dbReference type="Pfam" id="PF21547">
    <property type="entry name" value="TTI1"/>
    <property type="match status" value="1"/>
</dbReference>
<keyword evidence="6" id="KW-1185">Reference proteome</keyword>
<evidence type="ECO:0000313" key="6">
    <source>
        <dbReference type="Proteomes" id="UP001293254"/>
    </source>
</evidence>
<organism evidence="5 6">
    <name type="scientific">Sesamum alatum</name>
    <dbReference type="NCBI Taxonomy" id="300844"/>
    <lineage>
        <taxon>Eukaryota</taxon>
        <taxon>Viridiplantae</taxon>
        <taxon>Streptophyta</taxon>
        <taxon>Embryophyta</taxon>
        <taxon>Tracheophyta</taxon>
        <taxon>Spermatophyta</taxon>
        <taxon>Magnoliopsida</taxon>
        <taxon>eudicotyledons</taxon>
        <taxon>Gunneridae</taxon>
        <taxon>Pentapetalae</taxon>
        <taxon>asterids</taxon>
        <taxon>lamiids</taxon>
        <taxon>Lamiales</taxon>
        <taxon>Pedaliaceae</taxon>
        <taxon>Sesamum</taxon>
    </lineage>
</organism>
<accession>A0AAE2CTP2</accession>